<reference evidence="18" key="1">
    <citation type="submission" date="2018-12" db="EMBL/GenBank/DDBJ databases">
        <authorList>
            <person name="Yazar S."/>
        </authorList>
    </citation>
    <scope>NUCLEOTIDE SEQUENCE [LARGE SCALE GENOMIC DNA]</scope>
</reference>
<evidence type="ECO:0000256" key="2">
    <source>
        <dbReference type="ARBA" id="ARBA00004443"/>
    </source>
</evidence>
<dbReference type="PANTHER" id="PTHR12868">
    <property type="entry name" value="NADH-UBIQUINONE OXIDOREDUCTASE B22 SUBUNIT"/>
    <property type="match status" value="1"/>
</dbReference>
<keyword evidence="10" id="KW-0249">Electron transport</keyword>
<reference evidence="17" key="2">
    <citation type="submission" date="2025-08" db="UniProtKB">
        <authorList>
            <consortium name="Ensembl"/>
        </authorList>
    </citation>
    <scope>IDENTIFICATION</scope>
</reference>
<evidence type="ECO:0000256" key="8">
    <source>
        <dbReference type="ARBA" id="ARBA00022660"/>
    </source>
</evidence>
<dbReference type="CDD" id="cd20263">
    <property type="entry name" value="Complex1_LYR_NDUFB9_LYRM3"/>
    <property type="match status" value="1"/>
</dbReference>
<evidence type="ECO:0000256" key="7">
    <source>
        <dbReference type="ARBA" id="ARBA00022553"/>
    </source>
</evidence>
<dbReference type="GeneTree" id="ENSGT00390000005809"/>
<evidence type="ECO:0000256" key="15">
    <source>
        <dbReference type="ARBA" id="ARBA00032528"/>
    </source>
</evidence>
<comment type="similarity">
    <text evidence="3">Belongs to the complex I LYR family.</text>
</comment>
<evidence type="ECO:0000259" key="16">
    <source>
        <dbReference type="Pfam" id="PF05347"/>
    </source>
</evidence>
<feature type="domain" description="Complex 1 LYR protein" evidence="16">
    <location>
        <begin position="12"/>
        <end position="70"/>
    </location>
</feature>
<keyword evidence="6" id="KW-0813">Transport</keyword>
<keyword evidence="12" id="KW-0496">Mitochondrion</keyword>
<comment type="function">
    <text evidence="1">Accessory subunit of the mitochondrial membrane respiratory chain NADH dehydrogenase (Complex I), that is believed to be not involved in catalysis. Complex I functions in the transfer of electrons from NADH to the respiratory chain. The immediate electron acceptor for the enzyme is believed to be ubiquinone.</text>
</comment>
<sequence length="122" mass="14935">MSFSGAYLTHWQKVLQLYKCVFHHLKSWIAHRDEYWSEACLLRAQFEEHKNEKDMVKATKLLMKSEEEFWAYQHPQPYVFPDPPGGTSFERYECYKVPECCLDYWRPFEKVMYLDYFAKKEK</sequence>
<evidence type="ECO:0000256" key="3">
    <source>
        <dbReference type="ARBA" id="ARBA00009508"/>
    </source>
</evidence>
<protein>
    <recommendedName>
        <fullName evidence="5">NADH dehydrogenase [ubiquinone] 1 beta subcomplex subunit 9</fullName>
    </recommendedName>
    <alternativeName>
        <fullName evidence="14">Complex I-B22</fullName>
    </alternativeName>
    <alternativeName>
        <fullName evidence="15">NADH-ubiquinone oxidoreductase B22 subunit</fullName>
    </alternativeName>
</protein>
<keyword evidence="13" id="KW-0472">Membrane</keyword>
<dbReference type="STRING" id="29139.ENSVURP00010022764"/>
<keyword evidence="9" id="KW-0999">Mitochondrion inner membrane</keyword>
<dbReference type="OMA" id="KWERNAP"/>
<proteinExistence type="inferred from homology"/>
<evidence type="ECO:0000256" key="4">
    <source>
        <dbReference type="ARBA" id="ARBA00011790"/>
    </source>
</evidence>
<evidence type="ECO:0000256" key="10">
    <source>
        <dbReference type="ARBA" id="ARBA00022982"/>
    </source>
</evidence>
<keyword evidence="18" id="KW-1185">Reference proteome</keyword>
<evidence type="ECO:0000256" key="11">
    <source>
        <dbReference type="ARBA" id="ARBA00022990"/>
    </source>
</evidence>
<name>A0A4X2LCX2_VOMUR</name>
<evidence type="ECO:0000256" key="1">
    <source>
        <dbReference type="ARBA" id="ARBA00002920"/>
    </source>
</evidence>
<dbReference type="InterPro" id="IPR008011">
    <property type="entry name" value="Complex1_LYR_dom"/>
</dbReference>
<dbReference type="InterPro" id="IPR033034">
    <property type="entry name" value="NDUFB9"/>
</dbReference>
<evidence type="ECO:0000313" key="18">
    <source>
        <dbReference type="Proteomes" id="UP000314987"/>
    </source>
</evidence>
<comment type="subcellular location">
    <subcellularLocation>
        <location evidence="2">Mitochondrion inner membrane</location>
        <topology evidence="2">Peripheral membrane protein</topology>
        <orientation evidence="2">Matrix side</orientation>
    </subcellularLocation>
</comment>
<dbReference type="Pfam" id="PF05347">
    <property type="entry name" value="Complex1_LYR"/>
    <property type="match status" value="1"/>
</dbReference>
<evidence type="ECO:0000256" key="12">
    <source>
        <dbReference type="ARBA" id="ARBA00023128"/>
    </source>
</evidence>
<dbReference type="Proteomes" id="UP000314987">
    <property type="component" value="Unassembled WGS sequence"/>
</dbReference>
<evidence type="ECO:0000313" key="17">
    <source>
        <dbReference type="Ensembl" id="ENSVURP00010022764.1"/>
    </source>
</evidence>
<organism evidence="17 18">
    <name type="scientific">Vombatus ursinus</name>
    <name type="common">Common wombat</name>
    <dbReference type="NCBI Taxonomy" id="29139"/>
    <lineage>
        <taxon>Eukaryota</taxon>
        <taxon>Metazoa</taxon>
        <taxon>Chordata</taxon>
        <taxon>Craniata</taxon>
        <taxon>Vertebrata</taxon>
        <taxon>Euteleostomi</taxon>
        <taxon>Mammalia</taxon>
        <taxon>Metatheria</taxon>
        <taxon>Diprotodontia</taxon>
        <taxon>Vombatidae</taxon>
        <taxon>Vombatus</taxon>
    </lineage>
</organism>
<evidence type="ECO:0000256" key="9">
    <source>
        <dbReference type="ARBA" id="ARBA00022792"/>
    </source>
</evidence>
<dbReference type="GO" id="GO:0005743">
    <property type="term" value="C:mitochondrial inner membrane"/>
    <property type="evidence" value="ECO:0007669"/>
    <property type="project" value="UniProtKB-SubCell"/>
</dbReference>
<dbReference type="Ensembl" id="ENSVURT00010025910.1">
    <property type="protein sequence ID" value="ENSVURP00010022764.1"/>
    <property type="gene ID" value="ENSVURG00010017446.1"/>
</dbReference>
<dbReference type="AlphaFoldDB" id="A0A4X2LCX2"/>
<keyword evidence="7" id="KW-0597">Phosphoprotein</keyword>
<keyword evidence="8" id="KW-0679">Respiratory chain</keyword>
<accession>A0A4X2LCX2</accession>
<dbReference type="InterPro" id="IPR045292">
    <property type="entry name" value="Complex1_LYR_NDUFB9_LYRM3"/>
</dbReference>
<reference evidence="17" key="3">
    <citation type="submission" date="2025-09" db="UniProtKB">
        <authorList>
            <consortium name="Ensembl"/>
        </authorList>
    </citation>
    <scope>IDENTIFICATION</scope>
</reference>
<keyword evidence="11" id="KW-0007">Acetylation</keyword>
<evidence type="ECO:0000256" key="6">
    <source>
        <dbReference type="ARBA" id="ARBA00022448"/>
    </source>
</evidence>
<comment type="subunit">
    <text evidence="4">Mammalian complex I is composed of 45 different subunits.</text>
</comment>
<evidence type="ECO:0000256" key="14">
    <source>
        <dbReference type="ARBA" id="ARBA00030192"/>
    </source>
</evidence>
<evidence type="ECO:0000256" key="13">
    <source>
        <dbReference type="ARBA" id="ARBA00023136"/>
    </source>
</evidence>
<evidence type="ECO:0000256" key="5">
    <source>
        <dbReference type="ARBA" id="ARBA00018684"/>
    </source>
</evidence>
<dbReference type="PANTHER" id="PTHR12868:SF0">
    <property type="entry name" value="NADH DEHYDROGENASE [UBIQUINONE] 1 BETA SUBCOMPLEX SUBUNIT 9"/>
    <property type="match status" value="1"/>
</dbReference>
<dbReference type="GO" id="GO:0006120">
    <property type="term" value="P:mitochondrial electron transport, NADH to ubiquinone"/>
    <property type="evidence" value="ECO:0007669"/>
    <property type="project" value="InterPro"/>
</dbReference>